<evidence type="ECO:0000256" key="1">
    <source>
        <dbReference type="ARBA" id="ARBA00004123"/>
    </source>
</evidence>
<dbReference type="Gene3D" id="3.30.160.60">
    <property type="entry name" value="Classic Zinc Finger"/>
    <property type="match status" value="7"/>
</dbReference>
<feature type="domain" description="C2H2-type" evidence="10">
    <location>
        <begin position="310"/>
        <end position="337"/>
    </location>
</feature>
<evidence type="ECO:0000256" key="4">
    <source>
        <dbReference type="ARBA" id="ARBA00022737"/>
    </source>
</evidence>
<dbReference type="Proteomes" id="UP001652741">
    <property type="component" value="Chromosome ssa01"/>
</dbReference>
<dbReference type="FunFam" id="3.30.160.60:FF:000446">
    <property type="entry name" value="Zinc finger protein"/>
    <property type="match status" value="1"/>
</dbReference>
<evidence type="ECO:0000256" key="8">
    <source>
        <dbReference type="PROSITE-ProRule" id="PRU00042"/>
    </source>
</evidence>
<dbReference type="FunFam" id="3.30.160.60:FF:001158">
    <property type="entry name" value="zinc finger protein 22"/>
    <property type="match status" value="1"/>
</dbReference>
<dbReference type="InterPro" id="IPR036236">
    <property type="entry name" value="Znf_C2H2_sf"/>
</dbReference>
<evidence type="ECO:0000259" key="10">
    <source>
        <dbReference type="PROSITE" id="PS50157"/>
    </source>
</evidence>
<feature type="domain" description="C2H2-type" evidence="10">
    <location>
        <begin position="226"/>
        <end position="254"/>
    </location>
</feature>
<comment type="similarity">
    <text evidence="2">Belongs to the krueppel C2H2-type zinc-finger protein family.</text>
</comment>
<evidence type="ECO:0000256" key="5">
    <source>
        <dbReference type="ARBA" id="ARBA00022771"/>
    </source>
</evidence>
<proteinExistence type="inferred from homology"/>
<keyword evidence="4" id="KW-0677">Repeat</keyword>
<feature type="domain" description="C2H2-type" evidence="10">
    <location>
        <begin position="365"/>
        <end position="392"/>
    </location>
</feature>
<dbReference type="FunFam" id="3.30.160.60:FF:001596">
    <property type="entry name" value="Zinc finger protein 1048"/>
    <property type="match status" value="1"/>
</dbReference>
<feature type="domain" description="C2H2-type" evidence="10">
    <location>
        <begin position="393"/>
        <end position="420"/>
    </location>
</feature>
<protein>
    <submittedName>
        <fullName evidence="12">Zinc finger protein OZF</fullName>
    </submittedName>
</protein>
<gene>
    <name evidence="12" type="primary">LOC106571094</name>
</gene>
<comment type="subcellular location">
    <subcellularLocation>
        <location evidence="1">Nucleus</location>
    </subcellularLocation>
</comment>
<dbReference type="Pfam" id="PF00096">
    <property type="entry name" value="zf-C2H2"/>
    <property type="match status" value="8"/>
</dbReference>
<dbReference type="KEGG" id="sasa:106571094"/>
<feature type="compositionally biased region" description="Basic residues" evidence="9">
    <location>
        <begin position="165"/>
        <end position="176"/>
    </location>
</feature>
<reference evidence="12" key="1">
    <citation type="submission" date="2025-08" db="UniProtKB">
        <authorList>
            <consortium name="RefSeq"/>
        </authorList>
    </citation>
    <scope>IDENTIFICATION</scope>
</reference>
<dbReference type="FunFam" id="3.30.160.60:FF:000100">
    <property type="entry name" value="Zinc finger 45-like"/>
    <property type="match status" value="1"/>
</dbReference>
<dbReference type="PANTHER" id="PTHR24377">
    <property type="entry name" value="IP01015P-RELATED"/>
    <property type="match status" value="1"/>
</dbReference>
<dbReference type="InterPro" id="IPR013087">
    <property type="entry name" value="Znf_C2H2_type"/>
</dbReference>
<dbReference type="FunFam" id="3.30.160.60:FF:000624">
    <property type="entry name" value="zinc finger protein 697"/>
    <property type="match status" value="1"/>
</dbReference>
<dbReference type="RefSeq" id="XP_013999242.1">
    <property type="nucleotide sequence ID" value="XM_014143767.2"/>
</dbReference>
<feature type="domain" description="C2H2-type" evidence="10">
    <location>
        <begin position="337"/>
        <end position="364"/>
    </location>
</feature>
<evidence type="ECO:0000256" key="3">
    <source>
        <dbReference type="ARBA" id="ARBA00022723"/>
    </source>
</evidence>
<evidence type="ECO:0000256" key="9">
    <source>
        <dbReference type="SAM" id="MobiDB-lite"/>
    </source>
</evidence>
<keyword evidence="3" id="KW-0479">Metal-binding</keyword>
<feature type="domain" description="C2H2-type" evidence="10">
    <location>
        <begin position="255"/>
        <end position="282"/>
    </location>
</feature>
<accession>A0A1S3M7S9</accession>
<keyword evidence="5 8" id="KW-0863">Zinc-finger</keyword>
<dbReference type="SMART" id="SM00355">
    <property type="entry name" value="ZnF_C2H2"/>
    <property type="match status" value="9"/>
</dbReference>
<dbReference type="FunFam" id="3.30.160.60:FF:000139">
    <property type="entry name" value="zinc finger protein 1 homolog"/>
    <property type="match status" value="1"/>
</dbReference>
<dbReference type="OrthoDB" id="6077919at2759"/>
<dbReference type="PROSITE" id="PS50157">
    <property type="entry name" value="ZINC_FINGER_C2H2_2"/>
    <property type="match status" value="9"/>
</dbReference>
<dbReference type="PROSITE" id="PS00028">
    <property type="entry name" value="ZINC_FINGER_C2H2_1"/>
    <property type="match status" value="9"/>
</dbReference>
<feature type="domain" description="C2H2-type" evidence="10">
    <location>
        <begin position="420"/>
        <end position="447"/>
    </location>
</feature>
<name>A0A1S3M7S9_SALSA</name>
<evidence type="ECO:0000256" key="6">
    <source>
        <dbReference type="ARBA" id="ARBA00022833"/>
    </source>
</evidence>
<dbReference type="GO" id="GO:0005634">
    <property type="term" value="C:nucleus"/>
    <property type="evidence" value="ECO:0007669"/>
    <property type="project" value="UniProtKB-SubCell"/>
</dbReference>
<dbReference type="GO" id="GO:0008270">
    <property type="term" value="F:zinc ion binding"/>
    <property type="evidence" value="ECO:0007669"/>
    <property type="project" value="UniProtKB-KW"/>
</dbReference>
<keyword evidence="6" id="KW-0862">Zinc</keyword>
<dbReference type="AlphaFoldDB" id="A0A1S3M7S9"/>
<dbReference type="InterPro" id="IPR050826">
    <property type="entry name" value="Krueppel_C2H2_ZnFinger"/>
</dbReference>
<feature type="region of interest" description="Disordered" evidence="9">
    <location>
        <begin position="112"/>
        <end position="179"/>
    </location>
</feature>
<evidence type="ECO:0000256" key="7">
    <source>
        <dbReference type="ARBA" id="ARBA00023242"/>
    </source>
</evidence>
<keyword evidence="11" id="KW-1185">Reference proteome</keyword>
<evidence type="ECO:0000313" key="12">
    <source>
        <dbReference type="RefSeq" id="XP_013999242.1"/>
    </source>
</evidence>
<feature type="domain" description="C2H2-type" evidence="10">
    <location>
        <begin position="184"/>
        <end position="212"/>
    </location>
</feature>
<feature type="domain" description="C2H2-type" evidence="10">
    <location>
        <begin position="283"/>
        <end position="310"/>
    </location>
</feature>
<feature type="compositionally biased region" description="Polar residues" evidence="9">
    <location>
        <begin position="139"/>
        <end position="148"/>
    </location>
</feature>
<dbReference type="SUPFAM" id="SSF57667">
    <property type="entry name" value="beta-beta-alpha zinc fingers"/>
    <property type="match status" value="5"/>
</dbReference>
<organism evidence="11 12">
    <name type="scientific">Salmo salar</name>
    <name type="common">Atlantic salmon</name>
    <dbReference type="NCBI Taxonomy" id="8030"/>
    <lineage>
        <taxon>Eukaryota</taxon>
        <taxon>Metazoa</taxon>
        <taxon>Chordata</taxon>
        <taxon>Craniata</taxon>
        <taxon>Vertebrata</taxon>
        <taxon>Euteleostomi</taxon>
        <taxon>Actinopterygii</taxon>
        <taxon>Neopterygii</taxon>
        <taxon>Teleostei</taxon>
        <taxon>Protacanthopterygii</taxon>
        <taxon>Salmoniformes</taxon>
        <taxon>Salmonidae</taxon>
        <taxon>Salmoninae</taxon>
        <taxon>Salmo</taxon>
    </lineage>
</organism>
<dbReference type="GeneID" id="106571094"/>
<sequence>MSKLQVLNEVLDEKLAAVPLEISVAVKTTIAEYQGEISRLKRAVVHLRKLLDLVFKPEIKLQRLADLQQLTLTEEVIPDQSHCEQEWSPGLGPVESDTEESMWDTFNIITVENQTESDGQSHNRESESTSDYEPPSEVSPDSDNSENGNVDGVESRIPLSGLKPLKSKRGRGRPRKGTSELPDLKCDVCGKCFTAARSLKRHQLNLHSEERLTGQPKKKNCEFPDLKCDVCGKCFEKARNLQRHRQYRHSEERRHMCDTCGKCFIRKDHMTQHMKLHTEEKKHCCTECGKRFLHKSILKNHMGTHTGEAFKCDVCGKCMTTAGGLKVHQKNHTEKSHQCKECDKAYTFKGDLIKHVRIHTGEKPFQCKECGKCFSDKGSLPKHMMTHTEEKPHRCNECGKCFSLKGSLTAHMKIHTGEGVQCHLCGTHLKLKSSLKRHLRTHRRNSPNE</sequence>
<keyword evidence="7" id="KW-0539">Nucleus</keyword>
<evidence type="ECO:0000313" key="11">
    <source>
        <dbReference type="Proteomes" id="UP001652741"/>
    </source>
</evidence>
<evidence type="ECO:0000256" key="2">
    <source>
        <dbReference type="ARBA" id="ARBA00006991"/>
    </source>
</evidence>